<evidence type="ECO:0000256" key="2">
    <source>
        <dbReference type="ARBA" id="ARBA00022741"/>
    </source>
</evidence>
<evidence type="ECO:0000313" key="6">
    <source>
        <dbReference type="EMBL" id="QKZ19969.1"/>
    </source>
</evidence>
<keyword evidence="7" id="KW-1185">Reference proteome</keyword>
<dbReference type="PANTHER" id="PTHR43585:SF2">
    <property type="entry name" value="ATP-GRASP ENZYME FSQD"/>
    <property type="match status" value="1"/>
</dbReference>
<dbReference type="GO" id="GO:0005524">
    <property type="term" value="F:ATP binding"/>
    <property type="evidence" value="ECO:0007669"/>
    <property type="project" value="UniProtKB-UniRule"/>
</dbReference>
<dbReference type="GO" id="GO:0046872">
    <property type="term" value="F:metal ion binding"/>
    <property type="evidence" value="ECO:0007669"/>
    <property type="project" value="InterPro"/>
</dbReference>
<dbReference type="Pfam" id="PF13535">
    <property type="entry name" value="ATP-grasp_4"/>
    <property type="match status" value="1"/>
</dbReference>
<keyword evidence="1" id="KW-0436">Ligase</keyword>
<evidence type="ECO:0000256" key="4">
    <source>
        <dbReference type="PROSITE-ProRule" id="PRU00409"/>
    </source>
</evidence>
<evidence type="ECO:0000256" key="3">
    <source>
        <dbReference type="ARBA" id="ARBA00022840"/>
    </source>
</evidence>
<feature type="domain" description="ATP-grasp" evidence="5">
    <location>
        <begin position="111"/>
        <end position="318"/>
    </location>
</feature>
<dbReference type="InterPro" id="IPR011761">
    <property type="entry name" value="ATP-grasp"/>
</dbReference>
<sequence length="426" mass="46370">MKLLTLETVQYLNYYHGRYGQVEDLGVDLYVLNGEGTDDFWRADRYRTAGSRKIDDIVDRARAWHAEERFDGVITFSESSVITVAAVADALGLPGIGVPAAVCSRNKYLMRQAYERAGAPIPSYRLVESLDDALGAAADFGYPVILKPTLGAGSHFVFRVDNPEEMALRHAQAAEGIRDLFWVNSEAEGVDLGPNGLLVESFLDGREFLMEAVVWDDEVYLGSIVDRITAEGGTFDDDVHHAPTSLGPEDIEKVHRAVRAGAHAQGLRRSVMHAEVRFHDGEPHLLEIAARVGGGGLDLIARKTADHDPIKAVVDIGLGVRPDVRHFTPTGVHITAMCLISEAGVVDRVDVPAEVAESDKVFLLKITARPGDVIRRPPDGNTILGFLGTTGTSQEEAFRTMNDFASRIEVTFRQQTPALTDAAAAS</sequence>
<dbReference type="InterPro" id="IPR052032">
    <property type="entry name" value="ATP-dep_AA_Ligase"/>
</dbReference>
<dbReference type="GO" id="GO:0016874">
    <property type="term" value="F:ligase activity"/>
    <property type="evidence" value="ECO:0007669"/>
    <property type="project" value="UniProtKB-KW"/>
</dbReference>
<reference evidence="6 7" key="1">
    <citation type="submission" date="2020-06" db="EMBL/GenBank/DDBJ databases">
        <title>Genome mining for natural products.</title>
        <authorList>
            <person name="Zhang B."/>
            <person name="Shi J."/>
            <person name="Ge H."/>
        </authorList>
    </citation>
    <scope>NUCLEOTIDE SEQUENCE [LARGE SCALE GENOMIC DNA]</scope>
    <source>
        <strain evidence="6 7">NA02069</strain>
    </source>
</reference>
<dbReference type="AlphaFoldDB" id="A0A7H8T8Y5"/>
<keyword evidence="2 4" id="KW-0547">Nucleotide-binding</keyword>
<dbReference type="Gene3D" id="3.40.50.20">
    <property type="match status" value="1"/>
</dbReference>
<name>A0A7H8T8Y5_STRCX</name>
<dbReference type="InterPro" id="IPR040570">
    <property type="entry name" value="LAL_C2"/>
</dbReference>
<evidence type="ECO:0000313" key="7">
    <source>
        <dbReference type="Proteomes" id="UP000509418"/>
    </source>
</evidence>
<proteinExistence type="predicted"/>
<evidence type="ECO:0000259" key="5">
    <source>
        <dbReference type="PROSITE" id="PS50975"/>
    </source>
</evidence>
<dbReference type="PANTHER" id="PTHR43585">
    <property type="entry name" value="FUMIPYRROLE BIOSYNTHESIS PROTEIN C"/>
    <property type="match status" value="1"/>
</dbReference>
<dbReference type="RefSeq" id="WP_176576170.1">
    <property type="nucleotide sequence ID" value="NZ_CBDRGH010000027.1"/>
</dbReference>
<keyword evidence="3 4" id="KW-0067">ATP-binding</keyword>
<gene>
    <name evidence="6" type="ORF">HUT05_22970</name>
</gene>
<dbReference type="Proteomes" id="UP000509418">
    <property type="component" value="Chromosome"/>
</dbReference>
<dbReference type="SUPFAM" id="SSF56059">
    <property type="entry name" value="Glutathione synthetase ATP-binding domain-like"/>
    <property type="match status" value="1"/>
</dbReference>
<evidence type="ECO:0000256" key="1">
    <source>
        <dbReference type="ARBA" id="ARBA00022598"/>
    </source>
</evidence>
<dbReference type="EMBL" id="CP056041">
    <property type="protein sequence ID" value="QKZ19969.1"/>
    <property type="molecule type" value="Genomic_DNA"/>
</dbReference>
<dbReference type="PROSITE" id="PS50975">
    <property type="entry name" value="ATP_GRASP"/>
    <property type="match status" value="1"/>
</dbReference>
<dbReference type="Gene3D" id="3.30.470.20">
    <property type="entry name" value="ATP-grasp fold, B domain"/>
    <property type="match status" value="1"/>
</dbReference>
<dbReference type="InterPro" id="IPR041472">
    <property type="entry name" value="BL00235/CARNS1_N"/>
</dbReference>
<protein>
    <submittedName>
        <fullName evidence="6">ATP-grasp domain-containing protein</fullName>
    </submittedName>
</protein>
<organism evidence="6 7">
    <name type="scientific">Streptomyces chartreusis</name>
    <dbReference type="NCBI Taxonomy" id="1969"/>
    <lineage>
        <taxon>Bacteria</taxon>
        <taxon>Bacillati</taxon>
        <taxon>Actinomycetota</taxon>
        <taxon>Actinomycetes</taxon>
        <taxon>Kitasatosporales</taxon>
        <taxon>Streptomycetaceae</taxon>
        <taxon>Streptomyces</taxon>
    </lineage>
</organism>
<accession>A0A7H8T8Y5</accession>
<dbReference type="Pfam" id="PF18603">
    <property type="entry name" value="LAL_C2"/>
    <property type="match status" value="1"/>
</dbReference>
<dbReference type="Pfam" id="PF18130">
    <property type="entry name" value="ATPgrasp_N"/>
    <property type="match status" value="1"/>
</dbReference>